<reference evidence="1 2" key="1">
    <citation type="journal article" date="2020" name="IScience">
        <title>Genome Sequencing of the Endangered Kingdonia uniflora (Circaeasteraceae, Ranunculales) Reveals Potential Mechanisms of Evolutionary Specialization.</title>
        <authorList>
            <person name="Sun Y."/>
            <person name="Deng T."/>
            <person name="Zhang A."/>
            <person name="Moore M.J."/>
            <person name="Landis J.B."/>
            <person name="Lin N."/>
            <person name="Zhang H."/>
            <person name="Zhang X."/>
            <person name="Huang J."/>
            <person name="Zhang X."/>
            <person name="Sun H."/>
            <person name="Wang H."/>
        </authorList>
    </citation>
    <scope>NUCLEOTIDE SEQUENCE [LARGE SCALE GENOMIC DNA]</scope>
    <source>
        <strain evidence="1">TB1705</strain>
        <tissue evidence="1">Leaf</tissue>
    </source>
</reference>
<protein>
    <submittedName>
        <fullName evidence="1">Uncharacterized protein</fullName>
    </submittedName>
</protein>
<feature type="non-terminal residue" evidence="1">
    <location>
        <position position="1"/>
    </location>
</feature>
<evidence type="ECO:0000313" key="1">
    <source>
        <dbReference type="EMBL" id="KAF6149014.1"/>
    </source>
</evidence>
<comment type="caution">
    <text evidence="1">The sequence shown here is derived from an EMBL/GenBank/DDBJ whole genome shotgun (WGS) entry which is preliminary data.</text>
</comment>
<dbReference type="EMBL" id="JACGCM010001816">
    <property type="protein sequence ID" value="KAF6149014.1"/>
    <property type="molecule type" value="Genomic_DNA"/>
</dbReference>
<accession>A0A7J7M2K0</accession>
<dbReference type="Proteomes" id="UP000541444">
    <property type="component" value="Unassembled WGS sequence"/>
</dbReference>
<evidence type="ECO:0000313" key="2">
    <source>
        <dbReference type="Proteomes" id="UP000541444"/>
    </source>
</evidence>
<dbReference type="AlphaFoldDB" id="A0A7J7M2K0"/>
<name>A0A7J7M2K0_9MAGN</name>
<keyword evidence="2" id="KW-1185">Reference proteome</keyword>
<organism evidence="1 2">
    <name type="scientific">Kingdonia uniflora</name>
    <dbReference type="NCBI Taxonomy" id="39325"/>
    <lineage>
        <taxon>Eukaryota</taxon>
        <taxon>Viridiplantae</taxon>
        <taxon>Streptophyta</taxon>
        <taxon>Embryophyta</taxon>
        <taxon>Tracheophyta</taxon>
        <taxon>Spermatophyta</taxon>
        <taxon>Magnoliopsida</taxon>
        <taxon>Ranunculales</taxon>
        <taxon>Circaeasteraceae</taxon>
        <taxon>Kingdonia</taxon>
    </lineage>
</organism>
<sequence length="517" mass="61376">MTMDLDCCKRVTDIVSCQKLYPWIFAHFPKLPGIPKEQHSDAEEYCTRWKWGLSITDRTDACELLKYREAFDNYKVEDVVWDPNRAERSSDHDFNENTFFNGLTSSPDHVEPIYPNRVVRKFAKIQPIPKNPKCVEVSGLRTWDGEEAKQYKPKYDWVDVFLKGLWKEWMMRSRDKGRRLRGGTCTMCKGLRVKIEQMKEDRIHNDVVHEQYVKLFEKLLAKLEEKLVVIPKGETVHSRDLQKNIDELTAKYEDVVKRLKEKESFRSQLIIVYEMKKKLEVEYYEWLQAIKKEFYSGELAEKDDPIFIELFDQYDRFYTIAQQGPKGDYQEDFTVTGENQDKLIEVRRADVVLKKKINETLFQLYVKYHLNVRGVQGEDVFLKSVFSQSLDTRFSSRGEMVYEKLHRACSYGGQHVQYRHMRHLLATCYEKVVVFINNHEAYTFLLLFWLRKNNHISNEKRFENLVGDTTKFWWVGLGSVNQYVRLFMRYGAPMPPVSTLWLAHADLGLRGDFQRDM</sequence>
<gene>
    <name evidence="1" type="ORF">GIB67_009633</name>
</gene>
<proteinExistence type="predicted"/>